<dbReference type="STRING" id="1131292.BCR24_14660"/>
<dbReference type="AlphaFoldDB" id="A0A1E5HE05"/>
<dbReference type="OrthoDB" id="9815791at2"/>
<keyword evidence="6" id="KW-1185">Reference proteome</keyword>
<dbReference type="PANTHER" id="PTHR11496">
    <property type="entry name" value="ALCOHOL DEHYDROGENASE"/>
    <property type="match status" value="1"/>
</dbReference>
<evidence type="ECO:0000256" key="2">
    <source>
        <dbReference type="ARBA" id="ARBA00023002"/>
    </source>
</evidence>
<dbReference type="PANTHER" id="PTHR11496:SF102">
    <property type="entry name" value="ALCOHOL DEHYDROGENASE 4"/>
    <property type="match status" value="1"/>
</dbReference>
<evidence type="ECO:0000256" key="1">
    <source>
        <dbReference type="ARBA" id="ARBA00007358"/>
    </source>
</evidence>
<dbReference type="SUPFAM" id="SSF56796">
    <property type="entry name" value="Dehydroquinate synthase-like"/>
    <property type="match status" value="1"/>
</dbReference>
<reference evidence="6" key="1">
    <citation type="submission" date="2016-09" db="EMBL/GenBank/DDBJ databases">
        <authorList>
            <person name="Gulvik C.A."/>
        </authorList>
    </citation>
    <scope>NUCLEOTIDE SEQUENCE [LARGE SCALE GENOMIC DNA]</scope>
    <source>
        <strain evidence="6">LMG 26676</strain>
    </source>
</reference>
<dbReference type="RefSeq" id="WP_069639723.1">
    <property type="nucleotide sequence ID" value="NZ_JAFBEZ010000009.1"/>
</dbReference>
<comment type="similarity">
    <text evidence="1">Belongs to the iron-containing alcohol dehydrogenase family.</text>
</comment>
<dbReference type="GO" id="GO:0046872">
    <property type="term" value="F:metal ion binding"/>
    <property type="evidence" value="ECO:0007669"/>
    <property type="project" value="InterPro"/>
</dbReference>
<dbReference type="Proteomes" id="UP000094469">
    <property type="component" value="Unassembled WGS sequence"/>
</dbReference>
<proteinExistence type="inferred from homology"/>
<feature type="domain" description="Fe-containing alcohol dehydrogenase-like C-terminal" evidence="4">
    <location>
        <begin position="192"/>
        <end position="320"/>
    </location>
</feature>
<dbReference type="Pfam" id="PF25137">
    <property type="entry name" value="ADH_Fe_C"/>
    <property type="match status" value="1"/>
</dbReference>
<evidence type="ECO:0000259" key="4">
    <source>
        <dbReference type="Pfam" id="PF25137"/>
    </source>
</evidence>
<dbReference type="EMBL" id="MIKC01000011">
    <property type="protein sequence ID" value="OEG22860.1"/>
    <property type="molecule type" value="Genomic_DNA"/>
</dbReference>
<organism evidence="5 6">
    <name type="scientific">Enterococcus ureilyticus</name>
    <dbReference type="NCBI Taxonomy" id="1131292"/>
    <lineage>
        <taxon>Bacteria</taxon>
        <taxon>Bacillati</taxon>
        <taxon>Bacillota</taxon>
        <taxon>Bacilli</taxon>
        <taxon>Lactobacillales</taxon>
        <taxon>Enterococcaceae</taxon>
        <taxon>Enterococcus</taxon>
    </lineage>
</organism>
<name>A0A1E5HE05_9ENTE</name>
<dbReference type="FunFam" id="3.40.50.1970:FF:000003">
    <property type="entry name" value="Alcohol dehydrogenase, iron-containing"/>
    <property type="match status" value="1"/>
</dbReference>
<sequence>MKYDFKYHLPVEVHFKKGILKEILEYTNRLNMSAILILTDEEISKKKWFEKMREDLCKDSISVDVCPYVVCEPTDQSINAIAEICMDCSYDGIIGIGGGSCLDSAKAVNILLSSKANNIEDYLVPNTTLAEKKIPMILIPTTAGTGAEITRGTVLYDQQHKIKRGFSSGGCFADIALIDPLVAKTLKKEQIAASGVDALSHALESYLVNDKNEICRLFSISALKLISMNLEKLYQNNQNEEAAENMFLASLLATMSFATGVGLTFSHHISDVLGPTYKIPHGFASVFTLVETIKQLRSKDKKIDEKMKNIETAIGNSCIEQTLIEMFENLQVPHFTEYTDPINELELDSLYNKINSSDYRGVALENRELMIVLRKCLQKEKP</sequence>
<dbReference type="GO" id="GO:0004022">
    <property type="term" value="F:alcohol dehydrogenase (NAD+) activity"/>
    <property type="evidence" value="ECO:0007669"/>
    <property type="project" value="UniProtKB-ARBA"/>
</dbReference>
<keyword evidence="2" id="KW-0560">Oxidoreductase</keyword>
<protein>
    <submittedName>
        <fullName evidence="5">Uncharacterized protein</fullName>
    </submittedName>
</protein>
<gene>
    <name evidence="5" type="ORF">BCR24_14660</name>
</gene>
<accession>A0A1E5HE05</accession>
<dbReference type="Gene3D" id="3.40.50.1970">
    <property type="match status" value="1"/>
</dbReference>
<feature type="domain" description="Alcohol dehydrogenase iron-type/glycerol dehydrogenase GldA" evidence="3">
    <location>
        <begin position="10"/>
        <end position="180"/>
    </location>
</feature>
<dbReference type="InterPro" id="IPR056798">
    <property type="entry name" value="ADH_Fe_C"/>
</dbReference>
<dbReference type="Pfam" id="PF00465">
    <property type="entry name" value="Fe-ADH"/>
    <property type="match status" value="1"/>
</dbReference>
<dbReference type="Gene3D" id="1.20.1090.10">
    <property type="entry name" value="Dehydroquinate synthase-like - alpha domain"/>
    <property type="match status" value="1"/>
</dbReference>
<evidence type="ECO:0000313" key="5">
    <source>
        <dbReference type="EMBL" id="OEG22860.1"/>
    </source>
</evidence>
<dbReference type="InterPro" id="IPR001670">
    <property type="entry name" value="ADH_Fe/GldA"/>
</dbReference>
<comment type="caution">
    <text evidence="5">The sequence shown here is derived from an EMBL/GenBank/DDBJ whole genome shotgun (WGS) entry which is preliminary data.</text>
</comment>
<dbReference type="InterPro" id="IPR039697">
    <property type="entry name" value="Alcohol_dehydrogenase_Fe"/>
</dbReference>
<evidence type="ECO:0000259" key="3">
    <source>
        <dbReference type="Pfam" id="PF00465"/>
    </source>
</evidence>
<evidence type="ECO:0000313" key="6">
    <source>
        <dbReference type="Proteomes" id="UP000094469"/>
    </source>
</evidence>